<keyword evidence="4" id="KW-1185">Reference proteome</keyword>
<accession>A0A5R9FKD0</accession>
<dbReference type="AlphaFoldDB" id="A0A5R9FKD0"/>
<dbReference type="EMBL" id="VBZC01000063">
    <property type="protein sequence ID" value="TLS41044.1"/>
    <property type="molecule type" value="Genomic_DNA"/>
</dbReference>
<dbReference type="InterPro" id="IPR041413">
    <property type="entry name" value="MLTR_LBD"/>
</dbReference>
<organism evidence="3 4">
    <name type="scientific">Streptomyces montanus</name>
    <dbReference type="NCBI Taxonomy" id="2580423"/>
    <lineage>
        <taxon>Bacteria</taxon>
        <taxon>Bacillati</taxon>
        <taxon>Actinomycetota</taxon>
        <taxon>Actinomycetes</taxon>
        <taxon>Kitasatosporales</taxon>
        <taxon>Streptomycetaceae</taxon>
        <taxon>Streptomyces</taxon>
    </lineage>
</organism>
<feature type="domain" description="HTH cro/C1-type" evidence="2">
    <location>
        <begin position="52"/>
        <end position="99"/>
    </location>
</feature>
<dbReference type="InterPro" id="IPR001387">
    <property type="entry name" value="Cro/C1-type_HTH"/>
</dbReference>
<reference evidence="3 4" key="1">
    <citation type="submission" date="2019-05" db="EMBL/GenBank/DDBJ databases">
        <title>Streptomyces sp. NEAU-C151, a novel actinomycete isolated from soil.</title>
        <authorList>
            <person name="Han L."/>
            <person name="Jiang H."/>
        </authorList>
    </citation>
    <scope>NUCLEOTIDE SEQUENCE [LARGE SCALE GENOMIC DNA]</scope>
    <source>
        <strain evidence="3 4">NEAU-C151</strain>
    </source>
</reference>
<evidence type="ECO:0000313" key="3">
    <source>
        <dbReference type="EMBL" id="TLS41044.1"/>
    </source>
</evidence>
<dbReference type="SMART" id="SM00530">
    <property type="entry name" value="HTH_XRE"/>
    <property type="match status" value="1"/>
</dbReference>
<dbReference type="Pfam" id="PF17765">
    <property type="entry name" value="MLTR_LBD"/>
    <property type="match status" value="1"/>
</dbReference>
<comment type="caution">
    <text evidence="3">The sequence shown here is derived from an EMBL/GenBank/DDBJ whole genome shotgun (WGS) entry which is preliminary data.</text>
</comment>
<dbReference type="Gene3D" id="1.10.260.40">
    <property type="entry name" value="lambda repressor-like DNA-binding domains"/>
    <property type="match status" value="1"/>
</dbReference>
<feature type="region of interest" description="Disordered" evidence="1">
    <location>
        <begin position="1"/>
        <end position="20"/>
    </location>
</feature>
<dbReference type="Gene3D" id="3.30.450.180">
    <property type="match status" value="1"/>
</dbReference>
<dbReference type="PANTHER" id="PTHR35010:SF2">
    <property type="entry name" value="BLL4672 PROTEIN"/>
    <property type="match status" value="1"/>
</dbReference>
<dbReference type="PROSITE" id="PS50943">
    <property type="entry name" value="HTH_CROC1"/>
    <property type="match status" value="1"/>
</dbReference>
<dbReference type="Proteomes" id="UP000305906">
    <property type="component" value="Unassembled WGS sequence"/>
</dbReference>
<dbReference type="Pfam" id="PF13560">
    <property type="entry name" value="HTH_31"/>
    <property type="match status" value="1"/>
</dbReference>
<dbReference type="InterPro" id="IPR010982">
    <property type="entry name" value="Lambda_DNA-bd_dom_sf"/>
</dbReference>
<dbReference type="SUPFAM" id="SSF47413">
    <property type="entry name" value="lambda repressor-like DNA-binding domains"/>
    <property type="match status" value="1"/>
</dbReference>
<protein>
    <submittedName>
        <fullName evidence="3">Helix-turn-helix domain-containing protein</fullName>
    </submittedName>
</protein>
<dbReference type="RefSeq" id="WP_138049768.1">
    <property type="nucleotide sequence ID" value="NZ_VBZC01000063.1"/>
</dbReference>
<evidence type="ECO:0000256" key="1">
    <source>
        <dbReference type="SAM" id="MobiDB-lite"/>
    </source>
</evidence>
<dbReference type="CDD" id="cd00093">
    <property type="entry name" value="HTH_XRE"/>
    <property type="match status" value="1"/>
</dbReference>
<evidence type="ECO:0000259" key="2">
    <source>
        <dbReference type="PROSITE" id="PS50943"/>
    </source>
</evidence>
<gene>
    <name evidence="3" type="ORF">FE633_38235</name>
</gene>
<evidence type="ECO:0000313" key="4">
    <source>
        <dbReference type="Proteomes" id="UP000305906"/>
    </source>
</evidence>
<proteinExistence type="predicted"/>
<dbReference type="GO" id="GO:0003677">
    <property type="term" value="F:DNA binding"/>
    <property type="evidence" value="ECO:0007669"/>
    <property type="project" value="InterPro"/>
</dbReference>
<name>A0A5R9FKD0_9ACTN</name>
<dbReference type="PANTHER" id="PTHR35010">
    <property type="entry name" value="BLL4672 PROTEIN-RELATED"/>
    <property type="match status" value="1"/>
</dbReference>
<sequence>MDEQRSGSPAGEAGGSLDRRAELSEFLRSRRARLKPEDVGLPDFGRHRRVPGLRREELAQLAGVSVAYYTRLEQGNGRNVSAEVLDAIARALRLTDAEHAHLTHLAKPKRHKKKPSTRQQQVRVALRELIDTFDNVPAYVVGRRSEILVWNRMAAAVFGDWSELPPQERNWARMVFLRPEYRELFVEWDQKAYDIVSLLRMDAGCHPDDPRLSALVGELSVKSEEFRRLWATHDVKEKSHGVKRLHHPLVGELTLSFESFKLVDDDEQSMVTYHAEPGSASAEALRLLASWGTDAISAGTTAPQA</sequence>